<dbReference type="Gene3D" id="3.90.70.10">
    <property type="entry name" value="Cysteine proteinases"/>
    <property type="match status" value="2"/>
</dbReference>
<dbReference type="PANTHER" id="PTHR24006">
    <property type="entry name" value="UBIQUITIN CARBOXYL-TERMINAL HYDROLASE"/>
    <property type="match status" value="1"/>
</dbReference>
<gene>
    <name evidence="2" type="ORF">H4Q32_030793</name>
</gene>
<evidence type="ECO:0000313" key="3">
    <source>
        <dbReference type="Proteomes" id="UP000830375"/>
    </source>
</evidence>
<dbReference type="EMBL" id="JACTAM010000092">
    <property type="protein sequence ID" value="KAI2647882.1"/>
    <property type="molecule type" value="Genomic_DNA"/>
</dbReference>
<evidence type="ECO:0000259" key="1">
    <source>
        <dbReference type="PROSITE" id="PS50235"/>
    </source>
</evidence>
<dbReference type="InterPro" id="IPR001394">
    <property type="entry name" value="Peptidase_C19_UCH"/>
</dbReference>
<dbReference type="InterPro" id="IPR038765">
    <property type="entry name" value="Papain-like_cys_pep_sf"/>
</dbReference>
<accession>A0ABQ8LAV9</accession>
<dbReference type="PROSITE" id="PS00972">
    <property type="entry name" value="USP_1"/>
    <property type="match status" value="1"/>
</dbReference>
<comment type="caution">
    <text evidence="2">The sequence shown here is derived from an EMBL/GenBank/DDBJ whole genome shotgun (WGS) entry which is preliminary data.</text>
</comment>
<name>A0ABQ8LAV9_LABRO</name>
<dbReference type="PANTHER" id="PTHR24006:SF899">
    <property type="entry name" value="UBIQUITIN CARBOXYL-TERMINAL HYDROLASE"/>
    <property type="match status" value="1"/>
</dbReference>
<reference evidence="2 3" key="1">
    <citation type="submission" date="2022-01" db="EMBL/GenBank/DDBJ databases">
        <title>A high-quality chromosome-level genome assembly of rohu carp, Labeo rohita.</title>
        <authorList>
            <person name="Arick M.A. II"/>
            <person name="Hsu C.-Y."/>
            <person name="Magbanua Z."/>
            <person name="Pechanova O."/>
            <person name="Grover C."/>
            <person name="Miller E."/>
            <person name="Thrash A."/>
            <person name="Ezzel L."/>
            <person name="Alam S."/>
            <person name="Benzie J."/>
            <person name="Hamilton M."/>
            <person name="Karsi A."/>
            <person name="Lawrence M.L."/>
            <person name="Peterson D.G."/>
        </authorList>
    </citation>
    <scope>NUCLEOTIDE SEQUENCE [LARGE SCALE GENOMIC DNA]</scope>
    <source>
        <strain evidence="3">BAU-BD-2019</strain>
        <tissue evidence="2">Blood</tissue>
    </source>
</reference>
<protein>
    <submittedName>
        <fullName evidence="2">Ubiquitin carboxyl-terminal hydrolase 21</fullName>
    </submittedName>
</protein>
<evidence type="ECO:0000313" key="2">
    <source>
        <dbReference type="EMBL" id="KAI2647882.1"/>
    </source>
</evidence>
<dbReference type="Proteomes" id="UP000830375">
    <property type="component" value="Unassembled WGS sequence"/>
</dbReference>
<sequence length="297" mass="33001">MTDDTVKPVKGLVIRTEEEGALSHYRGLRNQGATCYLNATLQVLFMTEAFRERVLLGTPCDTSEILVSALKELFEELSSQDGAPQSVSTKGVIKALGIQNGNVDAHTRDKASGGIGAGLPLSLAVEAFNAVDAVDALRSIFALCEQQDAVEHFLEILEKAGPNLAEVFSGTMRNNRVCSEGHTSHDDSSFKSIPIALNARDGTSCEIHEHPAVLALHLKRFVYDYRSHMFKKNECPVDVPLRLSLQEHEYSLYAVINHSGSRHGGHYTADIRSFTENKWYCFNDSYVRETNERKLKW</sequence>
<dbReference type="PROSITE" id="PS50235">
    <property type="entry name" value="USP_3"/>
    <property type="match status" value="1"/>
</dbReference>
<dbReference type="SUPFAM" id="SSF54001">
    <property type="entry name" value="Cysteine proteinases"/>
    <property type="match status" value="1"/>
</dbReference>
<organism evidence="2 3">
    <name type="scientific">Labeo rohita</name>
    <name type="common">Indian major carp</name>
    <name type="synonym">Cyprinus rohita</name>
    <dbReference type="NCBI Taxonomy" id="84645"/>
    <lineage>
        <taxon>Eukaryota</taxon>
        <taxon>Metazoa</taxon>
        <taxon>Chordata</taxon>
        <taxon>Craniata</taxon>
        <taxon>Vertebrata</taxon>
        <taxon>Euteleostomi</taxon>
        <taxon>Actinopterygii</taxon>
        <taxon>Neopterygii</taxon>
        <taxon>Teleostei</taxon>
        <taxon>Ostariophysi</taxon>
        <taxon>Cypriniformes</taxon>
        <taxon>Cyprinidae</taxon>
        <taxon>Labeoninae</taxon>
        <taxon>Labeonini</taxon>
        <taxon>Labeo</taxon>
    </lineage>
</organism>
<dbReference type="PROSITE" id="PS00973">
    <property type="entry name" value="USP_2"/>
    <property type="match status" value="1"/>
</dbReference>
<dbReference type="InterPro" id="IPR050164">
    <property type="entry name" value="Peptidase_C19"/>
</dbReference>
<keyword evidence="2" id="KW-0378">Hydrolase</keyword>
<feature type="domain" description="USP" evidence="1">
    <location>
        <begin position="26"/>
        <end position="297"/>
    </location>
</feature>
<proteinExistence type="predicted"/>
<dbReference type="GO" id="GO:0016787">
    <property type="term" value="F:hydrolase activity"/>
    <property type="evidence" value="ECO:0007669"/>
    <property type="project" value="UniProtKB-KW"/>
</dbReference>
<dbReference type="Pfam" id="PF00443">
    <property type="entry name" value="UCH"/>
    <property type="match status" value="1"/>
</dbReference>
<dbReference type="InterPro" id="IPR028889">
    <property type="entry name" value="USP"/>
</dbReference>
<dbReference type="InterPro" id="IPR018200">
    <property type="entry name" value="USP_CS"/>
</dbReference>
<keyword evidence="3" id="KW-1185">Reference proteome</keyword>